<dbReference type="Proteomes" id="UP000006514">
    <property type="component" value="Unassembled WGS sequence"/>
</dbReference>
<dbReference type="EMBL" id="JH689172">
    <property type="protein sequence ID" value="EJD32247.1"/>
    <property type="molecule type" value="Genomic_DNA"/>
</dbReference>
<feature type="non-terminal residue" evidence="1">
    <location>
        <position position="332"/>
    </location>
</feature>
<proteinExistence type="predicted"/>
<dbReference type="KEGG" id="adl:AURDEDRAFT_132201"/>
<sequence>MDGLDRNWYALPLDAALLLEQIHTDEEAALALQADKLLSATSLNERQRALEDAQEALKRARLIHDGVLAREDEIQARIMLARGHFHPIRKLPDEILRNIFLEWMTECPGCELSCGEYGSKCDHVCLLAAAVCRWWRRVALGLRELWRELSIYFGRRVNTQTLHHWIGYLDTHRMRSGSLPLELAIHGDWELVPSHHTLAAQFWTSMQLCFAQSRYILIAANSATYDPYLRRCLQQEAPCLVEFHSDIWLSSRHDFLRLFRSAPLLRRLKLSQSVHLEWYYGQSNYPAVTEADIDGIDDYGMSNLFRFIPNVSSLKIFAGNLDSRTSTSSHFS</sequence>
<evidence type="ECO:0000313" key="1">
    <source>
        <dbReference type="EMBL" id="EJD32247.1"/>
    </source>
</evidence>
<dbReference type="AlphaFoldDB" id="J0D107"/>
<organism evidence="1 2">
    <name type="scientific">Auricularia subglabra (strain TFB-10046 / SS5)</name>
    <name type="common">White-rot fungus</name>
    <name type="synonym">Auricularia delicata (strain TFB10046)</name>
    <dbReference type="NCBI Taxonomy" id="717982"/>
    <lineage>
        <taxon>Eukaryota</taxon>
        <taxon>Fungi</taxon>
        <taxon>Dikarya</taxon>
        <taxon>Basidiomycota</taxon>
        <taxon>Agaricomycotina</taxon>
        <taxon>Agaricomycetes</taxon>
        <taxon>Auriculariales</taxon>
        <taxon>Auriculariaceae</taxon>
        <taxon>Auricularia</taxon>
    </lineage>
</organism>
<gene>
    <name evidence="1" type="ORF">AURDEDRAFT_132201</name>
</gene>
<reference evidence="2" key="1">
    <citation type="journal article" date="2012" name="Science">
        <title>The Paleozoic origin of enzymatic lignin decomposition reconstructed from 31 fungal genomes.</title>
        <authorList>
            <person name="Floudas D."/>
            <person name="Binder M."/>
            <person name="Riley R."/>
            <person name="Barry K."/>
            <person name="Blanchette R.A."/>
            <person name="Henrissat B."/>
            <person name="Martinez A.T."/>
            <person name="Otillar R."/>
            <person name="Spatafora J.W."/>
            <person name="Yadav J.S."/>
            <person name="Aerts A."/>
            <person name="Benoit I."/>
            <person name="Boyd A."/>
            <person name="Carlson A."/>
            <person name="Copeland A."/>
            <person name="Coutinho P.M."/>
            <person name="de Vries R.P."/>
            <person name="Ferreira P."/>
            <person name="Findley K."/>
            <person name="Foster B."/>
            <person name="Gaskell J."/>
            <person name="Glotzer D."/>
            <person name="Gorecki P."/>
            <person name="Heitman J."/>
            <person name="Hesse C."/>
            <person name="Hori C."/>
            <person name="Igarashi K."/>
            <person name="Jurgens J.A."/>
            <person name="Kallen N."/>
            <person name="Kersten P."/>
            <person name="Kohler A."/>
            <person name="Kuees U."/>
            <person name="Kumar T.K.A."/>
            <person name="Kuo A."/>
            <person name="LaButti K."/>
            <person name="Larrondo L.F."/>
            <person name="Lindquist E."/>
            <person name="Ling A."/>
            <person name="Lombard V."/>
            <person name="Lucas S."/>
            <person name="Lundell T."/>
            <person name="Martin R."/>
            <person name="McLaughlin D.J."/>
            <person name="Morgenstern I."/>
            <person name="Morin E."/>
            <person name="Murat C."/>
            <person name="Nagy L.G."/>
            <person name="Nolan M."/>
            <person name="Ohm R.A."/>
            <person name="Patyshakuliyeva A."/>
            <person name="Rokas A."/>
            <person name="Ruiz-Duenas F.J."/>
            <person name="Sabat G."/>
            <person name="Salamov A."/>
            <person name="Samejima M."/>
            <person name="Schmutz J."/>
            <person name="Slot J.C."/>
            <person name="St John F."/>
            <person name="Stenlid J."/>
            <person name="Sun H."/>
            <person name="Sun S."/>
            <person name="Syed K."/>
            <person name="Tsang A."/>
            <person name="Wiebenga A."/>
            <person name="Young D."/>
            <person name="Pisabarro A."/>
            <person name="Eastwood D.C."/>
            <person name="Martin F."/>
            <person name="Cullen D."/>
            <person name="Grigoriev I.V."/>
            <person name="Hibbett D.S."/>
        </authorList>
    </citation>
    <scope>NUCLEOTIDE SEQUENCE [LARGE SCALE GENOMIC DNA]</scope>
    <source>
        <strain evidence="2">TFB10046</strain>
    </source>
</reference>
<dbReference type="OrthoDB" id="2269034at2759"/>
<dbReference type="InParanoid" id="J0D107"/>
<accession>J0D107</accession>
<evidence type="ECO:0000313" key="2">
    <source>
        <dbReference type="Proteomes" id="UP000006514"/>
    </source>
</evidence>
<dbReference type="OMA" id="SCKAIVH"/>
<name>J0D107_AURST</name>
<protein>
    <submittedName>
        <fullName evidence="1">Uncharacterized protein</fullName>
    </submittedName>
</protein>
<keyword evidence="2" id="KW-1185">Reference proteome</keyword>